<keyword evidence="1" id="KW-0472">Membrane</keyword>
<evidence type="ECO:0000256" key="1">
    <source>
        <dbReference type="SAM" id="Phobius"/>
    </source>
</evidence>
<accession>A0ABW1A773</accession>
<proteinExistence type="predicted"/>
<sequence length="221" mass="22526">MEASTFLLLLALALGLATQPWSILAAVLLSAAKGGTSKATAFVAGWIVALAVVATAGVILLPSRGASASKAASPGHAGADVALGVLLGAVLIWHWRTHRSASTNTVPGWVGRIDKMSPVLALGLGAFLPSYILVAAAVNQLLEAGWKGGGLAGVMVAFVVLASAGVALPLAITLARPDRASGVLKRWREWLIVNRRPITYATSGLFAVLLVIKGVAGLLLS</sequence>
<keyword evidence="1" id="KW-1133">Transmembrane helix</keyword>
<feature type="transmembrane region" description="Helical" evidence="1">
    <location>
        <begin position="198"/>
        <end position="220"/>
    </location>
</feature>
<organism evidence="2 3">
    <name type="scientific">Actinomadura rugatobispora</name>
    <dbReference type="NCBI Taxonomy" id="1994"/>
    <lineage>
        <taxon>Bacteria</taxon>
        <taxon>Bacillati</taxon>
        <taxon>Actinomycetota</taxon>
        <taxon>Actinomycetes</taxon>
        <taxon>Streptosporangiales</taxon>
        <taxon>Thermomonosporaceae</taxon>
        <taxon>Actinomadura</taxon>
    </lineage>
</organism>
<evidence type="ECO:0000313" key="2">
    <source>
        <dbReference type="EMBL" id="MFC5750832.1"/>
    </source>
</evidence>
<gene>
    <name evidence="2" type="ORF">ACFPZN_34885</name>
</gene>
<dbReference type="RefSeq" id="WP_378286617.1">
    <property type="nucleotide sequence ID" value="NZ_JBHSON010000059.1"/>
</dbReference>
<name>A0ABW1A773_9ACTN</name>
<protein>
    <submittedName>
        <fullName evidence="2">GAP family protein</fullName>
    </submittedName>
</protein>
<feature type="transmembrane region" description="Helical" evidence="1">
    <location>
        <begin position="75"/>
        <end position="96"/>
    </location>
</feature>
<dbReference type="Pfam" id="PF11139">
    <property type="entry name" value="SfLAP"/>
    <property type="match status" value="1"/>
</dbReference>
<feature type="transmembrane region" description="Helical" evidence="1">
    <location>
        <begin position="41"/>
        <end position="63"/>
    </location>
</feature>
<comment type="caution">
    <text evidence="2">The sequence shown here is derived from an EMBL/GenBank/DDBJ whole genome shotgun (WGS) entry which is preliminary data.</text>
</comment>
<feature type="transmembrane region" description="Helical" evidence="1">
    <location>
        <begin position="150"/>
        <end position="172"/>
    </location>
</feature>
<evidence type="ECO:0000313" key="3">
    <source>
        <dbReference type="Proteomes" id="UP001596074"/>
    </source>
</evidence>
<feature type="transmembrane region" description="Helical" evidence="1">
    <location>
        <begin position="116"/>
        <end position="138"/>
    </location>
</feature>
<dbReference type="EMBL" id="JBHSON010000059">
    <property type="protein sequence ID" value="MFC5750832.1"/>
    <property type="molecule type" value="Genomic_DNA"/>
</dbReference>
<keyword evidence="1" id="KW-0812">Transmembrane</keyword>
<keyword evidence="3" id="KW-1185">Reference proteome</keyword>
<dbReference type="InterPro" id="IPR021315">
    <property type="entry name" value="Gap/Sap"/>
</dbReference>
<reference evidence="3" key="1">
    <citation type="journal article" date="2019" name="Int. J. Syst. Evol. Microbiol.">
        <title>The Global Catalogue of Microorganisms (GCM) 10K type strain sequencing project: providing services to taxonomists for standard genome sequencing and annotation.</title>
        <authorList>
            <consortium name="The Broad Institute Genomics Platform"/>
            <consortium name="The Broad Institute Genome Sequencing Center for Infectious Disease"/>
            <person name="Wu L."/>
            <person name="Ma J."/>
        </authorList>
    </citation>
    <scope>NUCLEOTIDE SEQUENCE [LARGE SCALE GENOMIC DNA]</scope>
    <source>
        <strain evidence="3">KCTC 42087</strain>
    </source>
</reference>
<dbReference type="Proteomes" id="UP001596074">
    <property type="component" value="Unassembled WGS sequence"/>
</dbReference>